<dbReference type="Gramene" id="AET7Gv20277500.5">
    <property type="protein sequence ID" value="AET7Gv20277500.5"/>
    <property type="gene ID" value="AET7Gv20277500"/>
</dbReference>
<dbReference type="Proteomes" id="UP000015105">
    <property type="component" value="Chromosome 7D"/>
</dbReference>
<evidence type="ECO:0000313" key="2">
    <source>
        <dbReference type="Proteomes" id="UP000015105"/>
    </source>
</evidence>
<accession>A0A453QQE3</accession>
<dbReference type="AlphaFoldDB" id="A0A453QQE3"/>
<dbReference type="EnsemblPlants" id="AET7Gv20277500.5">
    <property type="protein sequence ID" value="AET7Gv20277500.5"/>
    <property type="gene ID" value="AET7Gv20277500"/>
</dbReference>
<proteinExistence type="predicted"/>
<reference evidence="1" key="3">
    <citation type="journal article" date="2017" name="Nature">
        <title>Genome sequence of the progenitor of the wheat D genome Aegilops tauschii.</title>
        <authorList>
            <person name="Luo M.C."/>
            <person name="Gu Y.Q."/>
            <person name="Puiu D."/>
            <person name="Wang H."/>
            <person name="Twardziok S.O."/>
            <person name="Deal K.R."/>
            <person name="Huo N."/>
            <person name="Zhu T."/>
            <person name="Wang L."/>
            <person name="Wang Y."/>
            <person name="McGuire P.E."/>
            <person name="Liu S."/>
            <person name="Long H."/>
            <person name="Ramasamy R.K."/>
            <person name="Rodriguez J.C."/>
            <person name="Van S.L."/>
            <person name="Yuan L."/>
            <person name="Wang Z."/>
            <person name="Xia Z."/>
            <person name="Xiao L."/>
            <person name="Anderson O.D."/>
            <person name="Ouyang S."/>
            <person name="Liang Y."/>
            <person name="Zimin A.V."/>
            <person name="Pertea G."/>
            <person name="Qi P."/>
            <person name="Bennetzen J.L."/>
            <person name="Dai X."/>
            <person name="Dawson M.W."/>
            <person name="Muller H.G."/>
            <person name="Kugler K."/>
            <person name="Rivarola-Duarte L."/>
            <person name="Spannagl M."/>
            <person name="Mayer K.F.X."/>
            <person name="Lu F.H."/>
            <person name="Bevan M.W."/>
            <person name="Leroy P."/>
            <person name="Li P."/>
            <person name="You F.M."/>
            <person name="Sun Q."/>
            <person name="Liu Z."/>
            <person name="Lyons E."/>
            <person name="Wicker T."/>
            <person name="Salzberg S.L."/>
            <person name="Devos K.M."/>
            <person name="Dvorak J."/>
        </authorList>
    </citation>
    <scope>NUCLEOTIDE SEQUENCE [LARGE SCALE GENOMIC DNA]</scope>
    <source>
        <strain evidence="1">cv. AL8/78</strain>
    </source>
</reference>
<reference evidence="1" key="5">
    <citation type="journal article" date="2021" name="G3 (Bethesda)">
        <title>Aegilops tauschii genome assembly Aet v5.0 features greater sequence contiguity and improved annotation.</title>
        <authorList>
            <person name="Wang L."/>
            <person name="Zhu T."/>
            <person name="Rodriguez J.C."/>
            <person name="Deal K.R."/>
            <person name="Dubcovsky J."/>
            <person name="McGuire P.E."/>
            <person name="Lux T."/>
            <person name="Spannagl M."/>
            <person name="Mayer K.F.X."/>
            <person name="Baldrich P."/>
            <person name="Meyers B.C."/>
            <person name="Huo N."/>
            <person name="Gu Y.Q."/>
            <person name="Zhou H."/>
            <person name="Devos K.M."/>
            <person name="Bennetzen J.L."/>
            <person name="Unver T."/>
            <person name="Budak H."/>
            <person name="Gulick P.J."/>
            <person name="Galiba G."/>
            <person name="Kalapos B."/>
            <person name="Nelson D.R."/>
            <person name="Li P."/>
            <person name="You F.M."/>
            <person name="Luo M.C."/>
            <person name="Dvorak J."/>
        </authorList>
    </citation>
    <scope>NUCLEOTIDE SEQUENCE [LARGE SCALE GENOMIC DNA]</scope>
    <source>
        <strain evidence="1">cv. AL8/78</strain>
    </source>
</reference>
<protein>
    <submittedName>
        <fullName evidence="1">Uncharacterized protein</fullName>
    </submittedName>
</protein>
<keyword evidence="2" id="KW-1185">Reference proteome</keyword>
<reference evidence="2" key="1">
    <citation type="journal article" date="2014" name="Science">
        <title>Ancient hybridizations among the ancestral genomes of bread wheat.</title>
        <authorList>
            <consortium name="International Wheat Genome Sequencing Consortium,"/>
            <person name="Marcussen T."/>
            <person name="Sandve S.R."/>
            <person name="Heier L."/>
            <person name="Spannagl M."/>
            <person name="Pfeifer M."/>
            <person name="Jakobsen K.S."/>
            <person name="Wulff B.B."/>
            <person name="Steuernagel B."/>
            <person name="Mayer K.F."/>
            <person name="Olsen O.A."/>
        </authorList>
    </citation>
    <scope>NUCLEOTIDE SEQUENCE [LARGE SCALE GENOMIC DNA]</scope>
    <source>
        <strain evidence="2">cv. AL8/78</strain>
    </source>
</reference>
<reference evidence="1" key="4">
    <citation type="submission" date="2019-03" db="UniProtKB">
        <authorList>
            <consortium name="EnsemblPlants"/>
        </authorList>
    </citation>
    <scope>IDENTIFICATION</scope>
</reference>
<name>A0A453QQE3_AEGTS</name>
<sequence>PLSVVFTVLLDSIFIGDEITTGRQLVRHNSGDCWALHFPISKIKRSAGQIDLASRKQSSCSRRSYKFYTCIQEYYYFNSYVRDRMIGFFS</sequence>
<evidence type="ECO:0000313" key="1">
    <source>
        <dbReference type="EnsemblPlants" id="AET7Gv20277500.5"/>
    </source>
</evidence>
<reference evidence="2" key="2">
    <citation type="journal article" date="2017" name="Nat. Plants">
        <title>The Aegilops tauschii genome reveals multiple impacts of transposons.</title>
        <authorList>
            <person name="Zhao G."/>
            <person name="Zou C."/>
            <person name="Li K."/>
            <person name="Wang K."/>
            <person name="Li T."/>
            <person name="Gao L."/>
            <person name="Zhang X."/>
            <person name="Wang H."/>
            <person name="Yang Z."/>
            <person name="Liu X."/>
            <person name="Jiang W."/>
            <person name="Mao L."/>
            <person name="Kong X."/>
            <person name="Jiao Y."/>
            <person name="Jia J."/>
        </authorList>
    </citation>
    <scope>NUCLEOTIDE SEQUENCE [LARGE SCALE GENOMIC DNA]</scope>
    <source>
        <strain evidence="2">cv. AL8/78</strain>
    </source>
</reference>
<organism evidence="1 2">
    <name type="scientific">Aegilops tauschii subsp. strangulata</name>
    <name type="common">Goatgrass</name>
    <dbReference type="NCBI Taxonomy" id="200361"/>
    <lineage>
        <taxon>Eukaryota</taxon>
        <taxon>Viridiplantae</taxon>
        <taxon>Streptophyta</taxon>
        <taxon>Embryophyta</taxon>
        <taxon>Tracheophyta</taxon>
        <taxon>Spermatophyta</taxon>
        <taxon>Magnoliopsida</taxon>
        <taxon>Liliopsida</taxon>
        <taxon>Poales</taxon>
        <taxon>Poaceae</taxon>
        <taxon>BOP clade</taxon>
        <taxon>Pooideae</taxon>
        <taxon>Triticodae</taxon>
        <taxon>Triticeae</taxon>
        <taxon>Triticinae</taxon>
        <taxon>Aegilops</taxon>
    </lineage>
</organism>